<evidence type="ECO:0000259" key="1">
    <source>
        <dbReference type="PROSITE" id="PS51782"/>
    </source>
</evidence>
<gene>
    <name evidence="2" type="ORF">SAMN05216313_101278</name>
</gene>
<dbReference type="SMART" id="SM00257">
    <property type="entry name" value="LysM"/>
    <property type="match status" value="1"/>
</dbReference>
<sequence>MMRKFMITCVAVIVFASVFLGRTMLTSMAKEEKAATRYYKSVEIQEGDSLWSLAKEYREGGSLSAKEYVEELKKMNNLREDTIHTGQYLTVVYFAEE</sequence>
<name>A0A1I0AZS1_9FIRM</name>
<dbReference type="SUPFAM" id="SSF54106">
    <property type="entry name" value="LysM domain"/>
    <property type="match status" value="1"/>
</dbReference>
<dbReference type="CDD" id="cd00118">
    <property type="entry name" value="LysM"/>
    <property type="match status" value="1"/>
</dbReference>
<keyword evidence="3" id="KW-1185">Reference proteome</keyword>
<dbReference type="GeneID" id="93278658"/>
<dbReference type="InterPro" id="IPR036779">
    <property type="entry name" value="LysM_dom_sf"/>
</dbReference>
<reference evidence="3" key="1">
    <citation type="submission" date="2016-10" db="EMBL/GenBank/DDBJ databases">
        <authorList>
            <person name="Varghese N."/>
            <person name="Submissions S."/>
        </authorList>
    </citation>
    <scope>NUCLEOTIDE SEQUENCE [LARGE SCALE GENOMIC DNA]</scope>
    <source>
        <strain evidence="3">NLAE-zl-G277</strain>
    </source>
</reference>
<evidence type="ECO:0000313" key="3">
    <source>
        <dbReference type="Proteomes" id="UP000198508"/>
    </source>
</evidence>
<dbReference type="PROSITE" id="PS51782">
    <property type="entry name" value="LYSM"/>
    <property type="match status" value="1"/>
</dbReference>
<proteinExistence type="predicted"/>
<dbReference type="Proteomes" id="UP000198508">
    <property type="component" value="Unassembled WGS sequence"/>
</dbReference>
<protein>
    <submittedName>
        <fullName evidence="2">LysM domain-containing protein</fullName>
    </submittedName>
</protein>
<evidence type="ECO:0000313" key="2">
    <source>
        <dbReference type="EMBL" id="SES99750.1"/>
    </source>
</evidence>
<dbReference type="Gene3D" id="3.10.350.10">
    <property type="entry name" value="LysM domain"/>
    <property type="match status" value="1"/>
</dbReference>
<dbReference type="EMBL" id="FOIM01000001">
    <property type="protein sequence ID" value="SES99750.1"/>
    <property type="molecule type" value="Genomic_DNA"/>
</dbReference>
<dbReference type="InterPro" id="IPR018392">
    <property type="entry name" value="LysM"/>
</dbReference>
<feature type="domain" description="LysM" evidence="1">
    <location>
        <begin position="40"/>
        <end position="91"/>
    </location>
</feature>
<dbReference type="Pfam" id="PF01476">
    <property type="entry name" value="LysM"/>
    <property type="match status" value="1"/>
</dbReference>
<dbReference type="STRING" id="460384.SAMN05216313_101278"/>
<accession>A0A1I0AZS1</accession>
<dbReference type="AlphaFoldDB" id="A0A1I0AZS1"/>
<organism evidence="2 3">
    <name type="scientific">Enterocloster lavalensis</name>
    <dbReference type="NCBI Taxonomy" id="460384"/>
    <lineage>
        <taxon>Bacteria</taxon>
        <taxon>Bacillati</taxon>
        <taxon>Bacillota</taxon>
        <taxon>Clostridia</taxon>
        <taxon>Lachnospirales</taxon>
        <taxon>Lachnospiraceae</taxon>
        <taxon>Enterocloster</taxon>
    </lineage>
</organism>
<dbReference type="RefSeq" id="WP_092360525.1">
    <property type="nucleotide sequence ID" value="NZ_CABJCG010000001.1"/>
</dbReference>